<evidence type="ECO:0000313" key="10">
    <source>
        <dbReference type="Proteomes" id="UP000243876"/>
    </source>
</evidence>
<feature type="compositionally biased region" description="Low complexity" evidence="7">
    <location>
        <begin position="170"/>
        <end position="185"/>
    </location>
</feature>
<feature type="compositionally biased region" description="Low complexity" evidence="7">
    <location>
        <begin position="547"/>
        <end position="560"/>
    </location>
</feature>
<feature type="transmembrane region" description="Helical" evidence="8">
    <location>
        <begin position="466"/>
        <end position="487"/>
    </location>
</feature>
<evidence type="ECO:0000256" key="8">
    <source>
        <dbReference type="SAM" id="Phobius"/>
    </source>
</evidence>
<comment type="catalytic activity">
    <reaction evidence="6">
        <text>L-histidine(out) + L-arginine(in) = L-histidine(in) + L-arginine(out)</text>
        <dbReference type="Rhea" id="RHEA:71063"/>
        <dbReference type="ChEBI" id="CHEBI:32682"/>
        <dbReference type="ChEBI" id="CHEBI:57595"/>
    </reaction>
</comment>
<feature type="region of interest" description="Disordered" evidence="7">
    <location>
        <begin position="521"/>
        <end position="578"/>
    </location>
</feature>
<comment type="subcellular location">
    <subcellularLocation>
        <location evidence="1">Membrane</location>
        <topology evidence="1">Multi-pass membrane protein</topology>
    </subcellularLocation>
</comment>
<keyword evidence="3 8" id="KW-1133">Transmembrane helix</keyword>
<dbReference type="Proteomes" id="UP000243876">
    <property type="component" value="Unassembled WGS sequence"/>
</dbReference>
<dbReference type="InterPro" id="IPR051415">
    <property type="entry name" value="LAAT-1"/>
</dbReference>
<dbReference type="GO" id="GO:0015174">
    <property type="term" value="F:basic amino acid transmembrane transporter activity"/>
    <property type="evidence" value="ECO:0007669"/>
    <property type="project" value="TreeGrafter"/>
</dbReference>
<accession>A0A0D6EJ61</accession>
<feature type="transmembrane region" description="Helical" evidence="8">
    <location>
        <begin position="428"/>
        <end position="446"/>
    </location>
</feature>
<dbReference type="Pfam" id="PF04193">
    <property type="entry name" value="PQ-loop"/>
    <property type="match status" value="2"/>
</dbReference>
<feature type="transmembrane region" description="Helical" evidence="8">
    <location>
        <begin position="70"/>
        <end position="88"/>
    </location>
</feature>
<evidence type="ECO:0000256" key="4">
    <source>
        <dbReference type="ARBA" id="ARBA00023136"/>
    </source>
</evidence>
<gene>
    <name evidence="9" type="primary">SPOSA6832_01527</name>
</gene>
<name>A0A0D6EJ61_SPOSA</name>
<evidence type="ECO:0000256" key="2">
    <source>
        <dbReference type="ARBA" id="ARBA00022692"/>
    </source>
</evidence>
<dbReference type="GO" id="GO:0034488">
    <property type="term" value="P:basic amino acid transmembrane export from vacuole"/>
    <property type="evidence" value="ECO:0007669"/>
    <property type="project" value="TreeGrafter"/>
</dbReference>
<evidence type="ECO:0000256" key="6">
    <source>
        <dbReference type="ARBA" id="ARBA00050768"/>
    </source>
</evidence>
<feature type="compositionally biased region" description="Basic and acidic residues" evidence="7">
    <location>
        <begin position="375"/>
        <end position="384"/>
    </location>
</feature>
<feature type="region of interest" description="Disordered" evidence="7">
    <location>
        <begin position="595"/>
        <end position="628"/>
    </location>
</feature>
<dbReference type="SMART" id="SM00679">
    <property type="entry name" value="CTNS"/>
    <property type="match status" value="2"/>
</dbReference>
<proteinExistence type="inferred from homology"/>
<feature type="region of interest" description="Disordered" evidence="7">
    <location>
        <begin position="108"/>
        <end position="206"/>
    </location>
</feature>
<feature type="compositionally biased region" description="Low complexity" evidence="7">
    <location>
        <begin position="348"/>
        <end position="362"/>
    </location>
</feature>
<dbReference type="PANTHER" id="PTHR16201:SF34">
    <property type="entry name" value="LYSOSOMAL AMINO ACID TRANSPORTER 1"/>
    <property type="match status" value="1"/>
</dbReference>
<dbReference type="FunFam" id="1.20.1280.290:FF:000009">
    <property type="entry name" value="PQ loop repeat family protein"/>
    <property type="match status" value="1"/>
</dbReference>
<dbReference type="InterPro" id="IPR006603">
    <property type="entry name" value="PQ-loop_rpt"/>
</dbReference>
<feature type="compositionally biased region" description="Low complexity" evidence="7">
    <location>
        <begin position="596"/>
        <end position="613"/>
    </location>
</feature>
<comment type="similarity">
    <text evidence="5">Belongs to the laat-1 family.</text>
</comment>
<evidence type="ECO:0000256" key="7">
    <source>
        <dbReference type="SAM" id="MobiDB-lite"/>
    </source>
</evidence>
<dbReference type="OrthoDB" id="8048523at2759"/>
<organism evidence="9 10">
    <name type="scientific">Sporidiobolus salmonicolor</name>
    <name type="common">Yeast-like fungus</name>
    <name type="synonym">Sporobolomyces salmonicolor</name>
    <dbReference type="NCBI Taxonomy" id="5005"/>
    <lineage>
        <taxon>Eukaryota</taxon>
        <taxon>Fungi</taxon>
        <taxon>Dikarya</taxon>
        <taxon>Basidiomycota</taxon>
        <taxon>Pucciniomycotina</taxon>
        <taxon>Microbotryomycetes</taxon>
        <taxon>Sporidiobolales</taxon>
        <taxon>Sporidiobolaceae</taxon>
        <taxon>Sporobolomyces</taxon>
    </lineage>
</organism>
<evidence type="ECO:0000313" key="9">
    <source>
        <dbReference type="EMBL" id="CEQ39951.1"/>
    </source>
</evidence>
<feature type="region of interest" description="Disordered" evidence="7">
    <location>
        <begin position="346"/>
        <end position="384"/>
    </location>
</feature>
<keyword evidence="4 8" id="KW-0472">Membrane</keyword>
<dbReference type="Gene3D" id="1.20.1280.290">
    <property type="match status" value="2"/>
</dbReference>
<feature type="compositionally biased region" description="Basic residues" evidence="7">
    <location>
        <begin position="118"/>
        <end position="134"/>
    </location>
</feature>
<dbReference type="GO" id="GO:0000329">
    <property type="term" value="C:fungal-type vacuole membrane"/>
    <property type="evidence" value="ECO:0007669"/>
    <property type="project" value="TreeGrafter"/>
</dbReference>
<protein>
    <submittedName>
        <fullName evidence="9">SPOSA6832_01527-mRNA-1:cds</fullName>
    </submittedName>
</protein>
<keyword evidence="10" id="KW-1185">Reference proteome</keyword>
<dbReference type="PANTHER" id="PTHR16201">
    <property type="entry name" value="SEVEN TRANSMEMBRANE PROTEIN 1-RELATED"/>
    <property type="match status" value="1"/>
</dbReference>
<evidence type="ECO:0000256" key="5">
    <source>
        <dbReference type="ARBA" id="ARBA00038039"/>
    </source>
</evidence>
<dbReference type="AlphaFoldDB" id="A0A0D6EJ61"/>
<feature type="region of interest" description="Disordered" evidence="7">
    <location>
        <begin position="235"/>
        <end position="263"/>
    </location>
</feature>
<dbReference type="EMBL" id="CENE01000004">
    <property type="protein sequence ID" value="CEQ39951.1"/>
    <property type="molecule type" value="Genomic_DNA"/>
</dbReference>
<reference evidence="10" key="1">
    <citation type="submission" date="2015-02" db="EMBL/GenBank/DDBJ databases">
        <authorList>
            <person name="Gon?alves P."/>
        </authorList>
    </citation>
    <scope>NUCLEOTIDE SEQUENCE [LARGE SCALE GENOMIC DNA]</scope>
</reference>
<keyword evidence="2 8" id="KW-0812">Transmembrane</keyword>
<evidence type="ECO:0000256" key="1">
    <source>
        <dbReference type="ARBA" id="ARBA00004141"/>
    </source>
</evidence>
<evidence type="ECO:0000256" key="3">
    <source>
        <dbReference type="ARBA" id="ARBA00022989"/>
    </source>
</evidence>
<sequence length="628" mass="67917">MLFGQALSDVLGGLSILTWLGAQSPQIYENYKNGSVEGLALPFLVSWFFGDFTNLVGCILTRQLPFQTYLAAYFLVVDVILCGQFAYYRRRRRAHHLPPLSESFPYAQGPAPHGPYVHPRHSSRSRKRRSRSSRGKSSTSGSDDPMQASWMSESSRSVSSPQIPARPLGSRRSSYNPSVSTSSVPHTEPPSPTLPERGRTLTRAPLPFDPTLSTIYGSPASGGVHPALMHHVAFIQPAEEEPRRSRTRSLSSRSRPPPPSRRSTSIVFLSVGLLVTLGKLGGVGGSGAMQATSGRAWSTGLQGAGTAGRVGSNALRWAASARLYPRFSPSPASSHRSFPPLAKRSTFPLDVSTPPSSDSPSLYAVSLDEPQGMPNDDRPPPSGPDYDRFIGRASAWLCTTLYLTSRLPQIWQNASPFSILFRRRSVEGLAMSLFGFAFLGNSLYVASILTNPLLSTVGYLLESLPYLLGSGGTLCFDLMIIAQSYLYSEKRKARKEHERRRHAAAKGFDAEEEAALLDAADEAETDGGGLPDRSGSGKRSASRGHGRSISSRRTISTSRSDSTELGKQQLSRAERGMLEDAPFDFDGVVVEEGRWPARGASRSRAASGGSTAADTIFEEGESSVTLRG</sequence>
<feature type="compositionally biased region" description="Low complexity" evidence="7">
    <location>
        <begin position="149"/>
        <end position="160"/>
    </location>
</feature>